<reference evidence="9" key="1">
    <citation type="submission" date="2021-01" db="EMBL/GenBank/DDBJ databases">
        <authorList>
            <person name="Corre E."/>
            <person name="Pelletier E."/>
            <person name="Niang G."/>
            <person name="Scheremetjew M."/>
            <person name="Finn R."/>
            <person name="Kale V."/>
            <person name="Holt S."/>
            <person name="Cochrane G."/>
            <person name="Meng A."/>
            <person name="Brown T."/>
            <person name="Cohen L."/>
        </authorList>
    </citation>
    <scope>NUCLEOTIDE SEQUENCE</scope>
    <source>
        <strain evidence="9">NY070348D</strain>
    </source>
</reference>
<dbReference type="FunFam" id="3.30.300.30:FF:000004">
    <property type="entry name" value="Acetyl-coenzyme A synthetase"/>
    <property type="match status" value="1"/>
</dbReference>
<protein>
    <recommendedName>
        <fullName evidence="5">Acetyl-coenzyme A synthetase</fullName>
        <ecNumber evidence="5">6.2.1.1</ecNumber>
    </recommendedName>
</protein>
<dbReference type="InterPro" id="IPR025110">
    <property type="entry name" value="AMP-bd_C"/>
</dbReference>
<dbReference type="FunFam" id="3.40.50.12780:FF:000001">
    <property type="entry name" value="Acetyl-coenzyme A synthetase"/>
    <property type="match status" value="1"/>
</dbReference>
<keyword evidence="2 5" id="KW-0436">Ligase</keyword>
<evidence type="ECO:0000256" key="5">
    <source>
        <dbReference type="RuleBase" id="RU361147"/>
    </source>
</evidence>
<name>A0A7S2WR57_9STRA</name>
<evidence type="ECO:0000259" key="7">
    <source>
        <dbReference type="Pfam" id="PF13193"/>
    </source>
</evidence>
<comment type="similarity">
    <text evidence="1 5">Belongs to the ATP-dependent AMP-binding enzyme family.</text>
</comment>
<evidence type="ECO:0000259" key="6">
    <source>
        <dbReference type="Pfam" id="PF00501"/>
    </source>
</evidence>
<dbReference type="Pfam" id="PF13193">
    <property type="entry name" value="AMP-binding_C"/>
    <property type="match status" value="1"/>
</dbReference>
<dbReference type="InterPro" id="IPR042099">
    <property type="entry name" value="ANL_N_sf"/>
</dbReference>
<dbReference type="InterPro" id="IPR000873">
    <property type="entry name" value="AMP-dep_synth/lig_dom"/>
</dbReference>
<dbReference type="PROSITE" id="PS00455">
    <property type="entry name" value="AMP_BINDING"/>
    <property type="match status" value="1"/>
</dbReference>
<dbReference type="Gene3D" id="3.30.300.30">
    <property type="match status" value="1"/>
</dbReference>
<gene>
    <name evidence="9" type="ORF">QSP1433_LOCUS15017</name>
</gene>
<dbReference type="PANTHER" id="PTHR24095:SF14">
    <property type="entry name" value="ACETYL-COENZYME A SYNTHETASE 1"/>
    <property type="match status" value="1"/>
</dbReference>
<dbReference type="AlphaFoldDB" id="A0A7S2WR57"/>
<feature type="domain" description="AMP-binding enzyme C-terminal" evidence="7">
    <location>
        <begin position="540"/>
        <end position="618"/>
    </location>
</feature>
<evidence type="ECO:0000256" key="2">
    <source>
        <dbReference type="ARBA" id="ARBA00022598"/>
    </source>
</evidence>
<dbReference type="CDD" id="cd05966">
    <property type="entry name" value="ACS"/>
    <property type="match status" value="1"/>
</dbReference>
<evidence type="ECO:0000256" key="1">
    <source>
        <dbReference type="ARBA" id="ARBA00006432"/>
    </source>
</evidence>
<dbReference type="EMBL" id="HBHK01023878">
    <property type="protein sequence ID" value="CAD9702733.1"/>
    <property type="molecule type" value="Transcribed_RNA"/>
</dbReference>
<dbReference type="NCBIfam" id="NF001208">
    <property type="entry name" value="PRK00174.1"/>
    <property type="match status" value="1"/>
</dbReference>
<dbReference type="InterPro" id="IPR011904">
    <property type="entry name" value="Ac_CoA_lig"/>
</dbReference>
<evidence type="ECO:0000259" key="8">
    <source>
        <dbReference type="Pfam" id="PF16177"/>
    </source>
</evidence>
<dbReference type="Gene3D" id="3.40.50.12780">
    <property type="entry name" value="N-terminal domain of ligase-like"/>
    <property type="match status" value="1"/>
</dbReference>
<dbReference type="Pfam" id="PF00501">
    <property type="entry name" value="AMP-binding"/>
    <property type="match status" value="1"/>
</dbReference>
<dbReference type="GO" id="GO:0016208">
    <property type="term" value="F:AMP binding"/>
    <property type="evidence" value="ECO:0007669"/>
    <property type="project" value="InterPro"/>
</dbReference>
<evidence type="ECO:0000256" key="3">
    <source>
        <dbReference type="ARBA" id="ARBA00022741"/>
    </source>
</evidence>
<dbReference type="GO" id="GO:0003987">
    <property type="term" value="F:acetate-CoA ligase activity"/>
    <property type="evidence" value="ECO:0007669"/>
    <property type="project" value="UniProtKB-UniRule"/>
</dbReference>
<comment type="catalytic activity">
    <reaction evidence="5">
        <text>acetate + ATP + CoA = acetyl-CoA + AMP + diphosphate</text>
        <dbReference type="Rhea" id="RHEA:23176"/>
        <dbReference type="ChEBI" id="CHEBI:30089"/>
        <dbReference type="ChEBI" id="CHEBI:30616"/>
        <dbReference type="ChEBI" id="CHEBI:33019"/>
        <dbReference type="ChEBI" id="CHEBI:57287"/>
        <dbReference type="ChEBI" id="CHEBI:57288"/>
        <dbReference type="ChEBI" id="CHEBI:456215"/>
        <dbReference type="EC" id="6.2.1.1"/>
    </reaction>
</comment>
<keyword evidence="3 5" id="KW-0547">Nucleotide-binding</keyword>
<dbReference type="EC" id="6.2.1.1" evidence="5"/>
<dbReference type="Pfam" id="PF16177">
    <property type="entry name" value="ACAS_N"/>
    <property type="match status" value="1"/>
</dbReference>
<sequence>MSVKNADHEVQVEVNAHASQGANIEGMDAYNKLYAESIDDPAKFWGEQAKKLLRWEREFEQSMTGSFVDGDVAFFTGGKINACVNCIDRHIDNGKGDDVAIIWEGDEPGTVKKFTFKECLREISRIANVLIKYGVKKGDPVTIYMPMIPMTAFVMLACVRIGAPHSIVFAGFSSEALRDRIDNVHSKYVFTTDEGLRGGRKIPLKNMVDAAVNDCEFLENIFMFKRTGVDVNFVEGRDVWMEPEMEGQRPYCPATPMDAEDTLFYLYTSGSTGQPKGLAHTTAGYLLYTSMTHRYVFDYRPGDVYACVADCGWITGHSYIVYGPLLNGATTLMFESTPLYPDAGRYWDMVERHKITQFYTAPTAIRALMRFGVEPLKKYDLSTLRVLGSVGEPINPEAWKWYYENVGGNRCSIVDTYWQTETGGIIVTPLPGCTTMKPGSATLPFFGIELEILNPQTGEVQPQVMGEEQDGVLCVKKPWPSVARTVFNNHERYMNTYLRPYPGYYFTGDGCTRDVDGYYWITGRVDDVMNVSGHRIGSAEIESALVASDAVAEAAVVGYPHEVKGEAIACYVITRNGVQETPELIKDLVTQIRQVIGAFASPSMMVCVSGLPKTRSGKIMRRVLRKIASNEADQLGDTSTLADPAIVDELIAKVASLRK</sequence>
<feature type="domain" description="Acetyl-coenzyme A synthetase N-terminal" evidence="8">
    <location>
        <begin position="30"/>
        <end position="86"/>
    </location>
</feature>
<dbReference type="InterPro" id="IPR032387">
    <property type="entry name" value="ACAS_N"/>
</dbReference>
<dbReference type="GO" id="GO:0005524">
    <property type="term" value="F:ATP binding"/>
    <property type="evidence" value="ECO:0007669"/>
    <property type="project" value="UniProtKB-UniRule"/>
</dbReference>
<organism evidence="9">
    <name type="scientific">Mucochytrium quahogii</name>
    <dbReference type="NCBI Taxonomy" id="96639"/>
    <lineage>
        <taxon>Eukaryota</taxon>
        <taxon>Sar</taxon>
        <taxon>Stramenopiles</taxon>
        <taxon>Bigyra</taxon>
        <taxon>Labyrinthulomycetes</taxon>
        <taxon>Thraustochytrida</taxon>
        <taxon>Thraustochytriidae</taxon>
        <taxon>Mucochytrium</taxon>
    </lineage>
</organism>
<keyword evidence="4 5" id="KW-0067">ATP-binding</keyword>
<dbReference type="NCBIfam" id="TIGR02188">
    <property type="entry name" value="Ac_CoA_lig_AcsA"/>
    <property type="match status" value="1"/>
</dbReference>
<accession>A0A7S2WR57</accession>
<proteinExistence type="inferred from homology"/>
<dbReference type="GO" id="GO:0019427">
    <property type="term" value="P:acetyl-CoA biosynthetic process from acetate"/>
    <property type="evidence" value="ECO:0007669"/>
    <property type="project" value="InterPro"/>
</dbReference>
<dbReference type="SUPFAM" id="SSF56801">
    <property type="entry name" value="Acetyl-CoA synthetase-like"/>
    <property type="match status" value="1"/>
</dbReference>
<dbReference type="InterPro" id="IPR020845">
    <property type="entry name" value="AMP-binding_CS"/>
</dbReference>
<dbReference type="PANTHER" id="PTHR24095">
    <property type="entry name" value="ACETYL-COENZYME A SYNTHETASE"/>
    <property type="match status" value="1"/>
</dbReference>
<evidence type="ECO:0000313" key="9">
    <source>
        <dbReference type="EMBL" id="CAD9702733.1"/>
    </source>
</evidence>
<feature type="domain" description="AMP-dependent synthetase/ligase" evidence="6">
    <location>
        <begin position="94"/>
        <end position="482"/>
    </location>
</feature>
<evidence type="ECO:0000256" key="4">
    <source>
        <dbReference type="ARBA" id="ARBA00022840"/>
    </source>
</evidence>
<dbReference type="InterPro" id="IPR045851">
    <property type="entry name" value="AMP-bd_C_sf"/>
</dbReference>